<name>A0ABW0FKF4_9CAUL</name>
<comment type="caution">
    <text evidence="2">The sequence shown here is derived from an EMBL/GenBank/DDBJ whole genome shotgun (WGS) entry which is preliminary data.</text>
</comment>
<evidence type="ECO:0000256" key="1">
    <source>
        <dbReference type="SAM" id="Phobius"/>
    </source>
</evidence>
<evidence type="ECO:0000313" key="3">
    <source>
        <dbReference type="Proteomes" id="UP001596152"/>
    </source>
</evidence>
<feature type="transmembrane region" description="Helical" evidence="1">
    <location>
        <begin position="100"/>
        <end position="131"/>
    </location>
</feature>
<accession>A0ABW0FKF4</accession>
<proteinExistence type="predicted"/>
<dbReference type="Pfam" id="PF05656">
    <property type="entry name" value="DUF805"/>
    <property type="match status" value="1"/>
</dbReference>
<dbReference type="Proteomes" id="UP001596152">
    <property type="component" value="Unassembled WGS sequence"/>
</dbReference>
<keyword evidence="3" id="KW-1185">Reference proteome</keyword>
<organism evidence="2 3">
    <name type="scientific">Brevundimonas staleyi</name>
    <dbReference type="NCBI Taxonomy" id="74326"/>
    <lineage>
        <taxon>Bacteria</taxon>
        <taxon>Pseudomonadati</taxon>
        <taxon>Pseudomonadota</taxon>
        <taxon>Alphaproteobacteria</taxon>
        <taxon>Caulobacterales</taxon>
        <taxon>Caulobacteraceae</taxon>
        <taxon>Brevundimonas</taxon>
    </lineage>
</organism>
<gene>
    <name evidence="2" type="ORF">ACFPIE_00015</name>
</gene>
<dbReference type="PANTHER" id="PTHR34980:SF3">
    <property type="entry name" value="BLR8105 PROTEIN"/>
    <property type="match status" value="1"/>
</dbReference>
<dbReference type="RefSeq" id="WP_374036391.1">
    <property type="nucleotide sequence ID" value="NZ_CP169082.1"/>
</dbReference>
<sequence length="230" mass="23705">MRGEILTYDDGPGAGLISGDDGNRYSFSRADLQQLVPVSAGMKVDFVPMDGVATQVIVVAGQTAQTVGAGYTPGVAGSGSSFDWRTLFLDATGRIGQKDYWIGVIILFAAGLVLSWVPLIGTLVSIASIYFGVCVSSKRLHDMGKSGWLAAIPYGVTAVAVLLSAMTFIGGMVSTGYGNDYGALQGMGAAGAVWGLAALVNLAFLIWLGVTAGQPGDNAYGPPPRSLANF</sequence>
<keyword evidence="1" id="KW-0812">Transmembrane</keyword>
<feature type="transmembrane region" description="Helical" evidence="1">
    <location>
        <begin position="151"/>
        <end position="177"/>
    </location>
</feature>
<keyword evidence="1" id="KW-0472">Membrane</keyword>
<reference evidence="3" key="1">
    <citation type="journal article" date="2019" name="Int. J. Syst. Evol. Microbiol.">
        <title>The Global Catalogue of Microorganisms (GCM) 10K type strain sequencing project: providing services to taxonomists for standard genome sequencing and annotation.</title>
        <authorList>
            <consortium name="The Broad Institute Genomics Platform"/>
            <consortium name="The Broad Institute Genome Sequencing Center for Infectious Disease"/>
            <person name="Wu L."/>
            <person name="Ma J."/>
        </authorList>
    </citation>
    <scope>NUCLEOTIDE SEQUENCE [LARGE SCALE GENOMIC DNA]</scope>
    <source>
        <strain evidence="3">JCM 12125</strain>
    </source>
</reference>
<evidence type="ECO:0000313" key="2">
    <source>
        <dbReference type="EMBL" id="MFC5342280.1"/>
    </source>
</evidence>
<protein>
    <submittedName>
        <fullName evidence="2">DUF805 domain-containing protein</fullName>
    </submittedName>
</protein>
<dbReference type="InterPro" id="IPR008523">
    <property type="entry name" value="DUF805"/>
</dbReference>
<dbReference type="EMBL" id="JBHSLF010000001">
    <property type="protein sequence ID" value="MFC5342280.1"/>
    <property type="molecule type" value="Genomic_DNA"/>
</dbReference>
<keyword evidence="1" id="KW-1133">Transmembrane helix</keyword>
<dbReference type="PANTHER" id="PTHR34980">
    <property type="entry name" value="INNER MEMBRANE PROTEIN-RELATED-RELATED"/>
    <property type="match status" value="1"/>
</dbReference>
<feature type="transmembrane region" description="Helical" evidence="1">
    <location>
        <begin position="189"/>
        <end position="210"/>
    </location>
</feature>